<organism evidence="1 2">
    <name type="scientific">Rivibacter subsaxonicus</name>
    <dbReference type="NCBI Taxonomy" id="457575"/>
    <lineage>
        <taxon>Bacteria</taxon>
        <taxon>Pseudomonadati</taxon>
        <taxon>Pseudomonadota</taxon>
        <taxon>Betaproteobacteria</taxon>
        <taxon>Burkholderiales</taxon>
        <taxon>Rivibacter</taxon>
    </lineage>
</organism>
<evidence type="ECO:0000313" key="2">
    <source>
        <dbReference type="Proteomes" id="UP000293671"/>
    </source>
</evidence>
<keyword evidence="2" id="KW-1185">Reference proteome</keyword>
<evidence type="ECO:0000313" key="1">
    <source>
        <dbReference type="EMBL" id="RZU02169.1"/>
    </source>
</evidence>
<proteinExistence type="predicted"/>
<protein>
    <submittedName>
        <fullName evidence="1">Uncharacterized protein</fullName>
    </submittedName>
</protein>
<gene>
    <name evidence="1" type="ORF">EV670_0190</name>
</gene>
<sequence length="249" mass="27273">MALPSHGYIACRRCLPGTDAQWEFSNSDGSRWCLENSPAAFGATSPGVLVLGFSKGVNQSKAGLAFDGIAFNGMRKQLAAILQSLRLLARPIDDCIRVGEQRLGFGSLIRCSVAQWDPQKEKYSKSGNAILQKFAKGDLTAQVAKNCVERFLRDLPDRTKLVVLLGNEARYIEFCREQVGRARGEARAVNAVSYDSMGVRFVHVIHAKAQGALVPDWLAGRNSQQEKRRLAVEAVDAQLAGHPYLQEAV</sequence>
<comment type="caution">
    <text evidence="1">The sequence shown here is derived from an EMBL/GenBank/DDBJ whole genome shotgun (WGS) entry which is preliminary data.</text>
</comment>
<dbReference type="EMBL" id="SHKP01000004">
    <property type="protein sequence ID" value="RZU02169.1"/>
    <property type="molecule type" value="Genomic_DNA"/>
</dbReference>
<dbReference type="AlphaFoldDB" id="A0A4Q7W0X8"/>
<reference evidence="1 2" key="1">
    <citation type="submission" date="2019-02" db="EMBL/GenBank/DDBJ databases">
        <title>Genomic Encyclopedia of Type Strains, Phase IV (KMG-IV): sequencing the most valuable type-strain genomes for metagenomic binning, comparative biology and taxonomic classification.</title>
        <authorList>
            <person name="Goeker M."/>
        </authorList>
    </citation>
    <scope>NUCLEOTIDE SEQUENCE [LARGE SCALE GENOMIC DNA]</scope>
    <source>
        <strain evidence="1 2">DSM 19570</strain>
    </source>
</reference>
<dbReference type="Proteomes" id="UP000293671">
    <property type="component" value="Unassembled WGS sequence"/>
</dbReference>
<accession>A0A4Q7W0X8</accession>
<name>A0A4Q7W0X8_9BURK</name>